<feature type="transmembrane region" description="Helical" evidence="1">
    <location>
        <begin position="131"/>
        <end position="149"/>
    </location>
</feature>
<feature type="transmembrane region" description="Helical" evidence="1">
    <location>
        <begin position="6"/>
        <end position="22"/>
    </location>
</feature>
<dbReference type="PhylomeDB" id="A7SG46"/>
<feature type="transmembrane region" description="Helical" evidence="1">
    <location>
        <begin position="193"/>
        <end position="215"/>
    </location>
</feature>
<dbReference type="InParanoid" id="A7SG46"/>
<feature type="transmembrane region" description="Helical" evidence="1">
    <location>
        <begin position="307"/>
        <end position="326"/>
    </location>
</feature>
<dbReference type="OMA" id="MNTWPEN"/>
<dbReference type="Gene3D" id="1.20.1250.20">
    <property type="entry name" value="MFS general substrate transporter like domains"/>
    <property type="match status" value="1"/>
</dbReference>
<evidence type="ECO:0000313" key="2">
    <source>
        <dbReference type="EMBL" id="EDO37332.1"/>
    </source>
</evidence>
<keyword evidence="1" id="KW-0472">Membrane</keyword>
<protein>
    <recommendedName>
        <fullName evidence="4">Major facilitator superfamily domain-containing protein 5</fullName>
    </recommendedName>
</protein>
<sequence>MAVFIQAFVVLVIVTTIFYYITSDKQQASSDPGFQAFQRSYLIVYLLAQAADWLQGPHVYALFSSYGLTPLQINQLFVAGFGSSMIFGTIVGSFADKLGRKFNCILYGILYGLDCICKHFPNFYILMCGRFMGGIATSILFSAFESWLVCEHGKRGFRRDLLSVVFSHAVLGNSIVAIGAGLVAQAVADTFGFVAPFTLSVVLLVLVSGVVFTTWTENYGDTSGNLAKSLGSGLKAIRRDSKVLCLGLIQSLFEGSMYTFVLEWTPALTPGRPETIPHGWIFAGYMVSIMLGSCIFRYICRLCAPENFMRFVFAIAAMSLAVPIISPQSQTSIFIGFLVFECCVGIFWPAVGTMRGKYVPEETRATIMNMFRIPLNLIVIVILLQGFPMAIVFKCCVVFLFTCCATQHWMY</sequence>
<feature type="transmembrane region" description="Helical" evidence="1">
    <location>
        <begin position="280"/>
        <end position="300"/>
    </location>
</feature>
<dbReference type="GO" id="GO:0016020">
    <property type="term" value="C:membrane"/>
    <property type="evidence" value="ECO:0007669"/>
    <property type="project" value="InterPro"/>
</dbReference>
<dbReference type="InterPro" id="IPR036259">
    <property type="entry name" value="MFS_trans_sf"/>
</dbReference>
<evidence type="ECO:0000256" key="1">
    <source>
        <dbReference type="SAM" id="Phobius"/>
    </source>
</evidence>
<dbReference type="PANTHER" id="PTHR23516:SF23">
    <property type="entry name" value="MOLYBDATE-ANION TRANSPORTER"/>
    <property type="match status" value="1"/>
</dbReference>
<dbReference type="EMBL" id="DS469649">
    <property type="protein sequence ID" value="EDO37332.1"/>
    <property type="molecule type" value="Genomic_DNA"/>
</dbReference>
<feature type="transmembrane region" description="Helical" evidence="1">
    <location>
        <begin position="104"/>
        <end position="125"/>
    </location>
</feature>
<accession>A7SG46</accession>
<dbReference type="STRING" id="45351.A7SG46"/>
<feature type="transmembrane region" description="Helical" evidence="1">
    <location>
        <begin position="375"/>
        <end position="401"/>
    </location>
</feature>
<feature type="transmembrane region" description="Helical" evidence="1">
    <location>
        <begin position="75"/>
        <end position="95"/>
    </location>
</feature>
<keyword evidence="3" id="KW-1185">Reference proteome</keyword>
<proteinExistence type="predicted"/>
<evidence type="ECO:0008006" key="4">
    <source>
        <dbReference type="Google" id="ProtNLM"/>
    </source>
</evidence>
<organism evidence="2 3">
    <name type="scientific">Nematostella vectensis</name>
    <name type="common">Starlet sea anemone</name>
    <dbReference type="NCBI Taxonomy" id="45351"/>
    <lineage>
        <taxon>Eukaryota</taxon>
        <taxon>Metazoa</taxon>
        <taxon>Cnidaria</taxon>
        <taxon>Anthozoa</taxon>
        <taxon>Hexacorallia</taxon>
        <taxon>Actiniaria</taxon>
        <taxon>Edwardsiidae</taxon>
        <taxon>Nematostella</taxon>
    </lineage>
</organism>
<keyword evidence="1" id="KW-1133">Transmembrane helix</keyword>
<feature type="non-terminal residue" evidence="2">
    <location>
        <position position="1"/>
    </location>
</feature>
<dbReference type="Proteomes" id="UP000001593">
    <property type="component" value="Unassembled WGS sequence"/>
</dbReference>
<keyword evidence="1" id="KW-0812">Transmembrane</keyword>
<dbReference type="AlphaFoldDB" id="A7SG46"/>
<feature type="transmembrane region" description="Helical" evidence="1">
    <location>
        <begin position="243"/>
        <end position="260"/>
    </location>
</feature>
<name>A7SG46_NEMVE</name>
<dbReference type="Pfam" id="PF05631">
    <property type="entry name" value="MFS_5"/>
    <property type="match status" value="1"/>
</dbReference>
<dbReference type="InterPro" id="IPR008509">
    <property type="entry name" value="MOT2/MFSD5"/>
</dbReference>
<dbReference type="PANTHER" id="PTHR23516">
    <property type="entry name" value="SAM (S-ADENOSYL METHIONINE) TRANSPORTER"/>
    <property type="match status" value="1"/>
</dbReference>
<reference evidence="2 3" key="1">
    <citation type="journal article" date="2007" name="Science">
        <title>Sea anemone genome reveals ancestral eumetazoan gene repertoire and genomic organization.</title>
        <authorList>
            <person name="Putnam N.H."/>
            <person name="Srivastava M."/>
            <person name="Hellsten U."/>
            <person name="Dirks B."/>
            <person name="Chapman J."/>
            <person name="Salamov A."/>
            <person name="Terry A."/>
            <person name="Shapiro H."/>
            <person name="Lindquist E."/>
            <person name="Kapitonov V.V."/>
            <person name="Jurka J."/>
            <person name="Genikhovich G."/>
            <person name="Grigoriev I.V."/>
            <person name="Lucas S.M."/>
            <person name="Steele R.E."/>
            <person name="Finnerty J.R."/>
            <person name="Technau U."/>
            <person name="Martindale M.Q."/>
            <person name="Rokhsar D.S."/>
        </authorList>
    </citation>
    <scope>NUCLEOTIDE SEQUENCE [LARGE SCALE GENOMIC DNA]</scope>
    <source>
        <strain evidence="3">CH2 X CH6</strain>
    </source>
</reference>
<dbReference type="SUPFAM" id="SSF103473">
    <property type="entry name" value="MFS general substrate transporter"/>
    <property type="match status" value="1"/>
</dbReference>
<dbReference type="GO" id="GO:0015098">
    <property type="term" value="F:molybdate ion transmembrane transporter activity"/>
    <property type="evidence" value="ECO:0007669"/>
    <property type="project" value="InterPro"/>
</dbReference>
<gene>
    <name evidence="2" type="ORF">NEMVEDRAFT_v1g117076</name>
</gene>
<dbReference type="HOGENOM" id="CLU_034007_3_1_1"/>
<dbReference type="eggNOG" id="KOG4332">
    <property type="taxonomic scope" value="Eukaryota"/>
</dbReference>
<feature type="transmembrane region" description="Helical" evidence="1">
    <location>
        <begin position="332"/>
        <end position="354"/>
    </location>
</feature>
<feature type="transmembrane region" description="Helical" evidence="1">
    <location>
        <begin position="42"/>
        <end position="63"/>
    </location>
</feature>
<dbReference type="CDD" id="cd17487">
    <property type="entry name" value="MFS_MFSD5_like"/>
    <property type="match status" value="1"/>
</dbReference>
<evidence type="ECO:0000313" key="3">
    <source>
        <dbReference type="Proteomes" id="UP000001593"/>
    </source>
</evidence>
<feature type="transmembrane region" description="Helical" evidence="1">
    <location>
        <begin position="161"/>
        <end position="187"/>
    </location>
</feature>